<evidence type="ECO:0000256" key="2">
    <source>
        <dbReference type="ARBA" id="ARBA00009045"/>
    </source>
</evidence>
<dbReference type="AlphaFoldDB" id="A0A8J8BAY2"/>
<gene>
    <name evidence="10" type="ORF">KGA66_10320</name>
</gene>
<dbReference type="RefSeq" id="WP_211467158.1">
    <property type="nucleotide sequence ID" value="NZ_JAGSXH010000027.1"/>
</dbReference>
<evidence type="ECO:0000256" key="1">
    <source>
        <dbReference type="ARBA" id="ARBA00004141"/>
    </source>
</evidence>
<evidence type="ECO:0000259" key="9">
    <source>
        <dbReference type="Pfam" id="PF01694"/>
    </source>
</evidence>
<feature type="compositionally biased region" description="Low complexity" evidence="7">
    <location>
        <begin position="275"/>
        <end position="287"/>
    </location>
</feature>
<dbReference type="GO" id="GO:0006508">
    <property type="term" value="P:proteolysis"/>
    <property type="evidence" value="ECO:0007669"/>
    <property type="project" value="UniProtKB-KW"/>
</dbReference>
<sequence>MVIPIHDKNPVRRTAYVTYALIALNFLVFLVGPSASVIGSPTPAQACAQQRYFVEHGAIPYELMHDQQLTPAQEPAISVDTNAGERICVLGPLPHKVPAVSVLTAMFIHAGWLHLLGNMLFLYVFGNNVEDRLGRLHFLLFYLAGGYIAAYAFAAINPAAVTPLVGASGAIAAVLGAYLYLFPKAKVTSLVPFLFFIPLRFPAWAVLGSWFVLQLPSVQHLLGEPTDTTVAYVAHVAGFIAGFLYIMLVAGRGRAGPPPTDRQRGRRVEPPPGWGPYDPYGTGNPYPKRYPNPPR</sequence>
<evidence type="ECO:0000256" key="8">
    <source>
        <dbReference type="SAM" id="Phobius"/>
    </source>
</evidence>
<dbReference type="Proteomes" id="UP000677913">
    <property type="component" value="Unassembled WGS sequence"/>
</dbReference>
<reference evidence="10" key="1">
    <citation type="submission" date="2021-04" db="EMBL/GenBank/DDBJ databases">
        <title>Genome based classification of Actinospica acidithermotolerans sp. nov., an actinobacterium isolated from an Indonesian hot spring.</title>
        <authorList>
            <person name="Kusuma A.B."/>
            <person name="Putra K.E."/>
            <person name="Nafisah S."/>
            <person name="Loh J."/>
            <person name="Nouioui I."/>
            <person name="Goodfellow M."/>
        </authorList>
    </citation>
    <scope>NUCLEOTIDE SEQUENCE</scope>
    <source>
        <strain evidence="10">DSM 45618</strain>
    </source>
</reference>
<dbReference type="EMBL" id="JAGSXH010000027">
    <property type="protein sequence ID" value="MBS2963442.1"/>
    <property type="molecule type" value="Genomic_DNA"/>
</dbReference>
<dbReference type="GO" id="GO:0016020">
    <property type="term" value="C:membrane"/>
    <property type="evidence" value="ECO:0007669"/>
    <property type="project" value="UniProtKB-SubCell"/>
</dbReference>
<feature type="transmembrane region" description="Helical" evidence="8">
    <location>
        <begin position="193"/>
        <end position="212"/>
    </location>
</feature>
<feature type="transmembrane region" description="Helical" evidence="8">
    <location>
        <begin position="16"/>
        <end position="35"/>
    </location>
</feature>
<organism evidence="10 11">
    <name type="scientific">Actinocrinis puniceicyclus</name>
    <dbReference type="NCBI Taxonomy" id="977794"/>
    <lineage>
        <taxon>Bacteria</taxon>
        <taxon>Bacillati</taxon>
        <taxon>Actinomycetota</taxon>
        <taxon>Actinomycetes</taxon>
        <taxon>Catenulisporales</taxon>
        <taxon>Actinospicaceae</taxon>
        <taxon>Actinocrinis</taxon>
    </lineage>
</organism>
<evidence type="ECO:0000256" key="5">
    <source>
        <dbReference type="ARBA" id="ARBA00022989"/>
    </source>
</evidence>
<feature type="transmembrane region" description="Helical" evidence="8">
    <location>
        <begin position="99"/>
        <end position="124"/>
    </location>
</feature>
<feature type="transmembrane region" description="Helical" evidence="8">
    <location>
        <begin position="160"/>
        <end position="181"/>
    </location>
</feature>
<feature type="transmembrane region" description="Helical" evidence="8">
    <location>
        <begin position="136"/>
        <end position="154"/>
    </location>
</feature>
<dbReference type="SUPFAM" id="SSF144091">
    <property type="entry name" value="Rhomboid-like"/>
    <property type="match status" value="1"/>
</dbReference>
<dbReference type="InterPro" id="IPR022764">
    <property type="entry name" value="Peptidase_S54_rhomboid_dom"/>
</dbReference>
<comment type="caution">
    <text evidence="10">The sequence shown here is derived from an EMBL/GenBank/DDBJ whole genome shotgun (WGS) entry which is preliminary data.</text>
</comment>
<accession>A0A8J8BAY2</accession>
<evidence type="ECO:0000313" key="11">
    <source>
        <dbReference type="Proteomes" id="UP000677913"/>
    </source>
</evidence>
<evidence type="ECO:0000256" key="6">
    <source>
        <dbReference type="ARBA" id="ARBA00023136"/>
    </source>
</evidence>
<protein>
    <submittedName>
        <fullName evidence="10">Rhomboid family intramembrane serine protease</fullName>
    </submittedName>
</protein>
<keyword evidence="11" id="KW-1185">Reference proteome</keyword>
<name>A0A8J8BAY2_9ACTN</name>
<evidence type="ECO:0000313" key="10">
    <source>
        <dbReference type="EMBL" id="MBS2963442.1"/>
    </source>
</evidence>
<dbReference type="Pfam" id="PF01694">
    <property type="entry name" value="Rhomboid"/>
    <property type="match status" value="1"/>
</dbReference>
<evidence type="ECO:0000256" key="7">
    <source>
        <dbReference type="SAM" id="MobiDB-lite"/>
    </source>
</evidence>
<proteinExistence type="inferred from homology"/>
<dbReference type="InterPro" id="IPR035952">
    <property type="entry name" value="Rhomboid-like_sf"/>
</dbReference>
<keyword evidence="4" id="KW-0378">Hydrolase</keyword>
<keyword evidence="3 8" id="KW-0812">Transmembrane</keyword>
<dbReference type="PANTHER" id="PTHR43731">
    <property type="entry name" value="RHOMBOID PROTEASE"/>
    <property type="match status" value="1"/>
</dbReference>
<keyword evidence="5 8" id="KW-1133">Transmembrane helix</keyword>
<evidence type="ECO:0000256" key="3">
    <source>
        <dbReference type="ARBA" id="ARBA00022692"/>
    </source>
</evidence>
<feature type="transmembrane region" description="Helical" evidence="8">
    <location>
        <begin position="232"/>
        <end position="250"/>
    </location>
</feature>
<dbReference type="PANTHER" id="PTHR43731:SF14">
    <property type="entry name" value="PRESENILIN-ASSOCIATED RHOMBOID-LIKE PROTEIN, MITOCHONDRIAL"/>
    <property type="match status" value="1"/>
</dbReference>
<keyword evidence="6 8" id="KW-0472">Membrane</keyword>
<dbReference type="InterPro" id="IPR050925">
    <property type="entry name" value="Rhomboid_protease_S54"/>
</dbReference>
<dbReference type="GO" id="GO:0004252">
    <property type="term" value="F:serine-type endopeptidase activity"/>
    <property type="evidence" value="ECO:0007669"/>
    <property type="project" value="InterPro"/>
</dbReference>
<feature type="domain" description="Peptidase S54 rhomboid" evidence="9">
    <location>
        <begin position="101"/>
        <end position="250"/>
    </location>
</feature>
<feature type="region of interest" description="Disordered" evidence="7">
    <location>
        <begin position="256"/>
        <end position="295"/>
    </location>
</feature>
<keyword evidence="10" id="KW-0645">Protease</keyword>
<comment type="subcellular location">
    <subcellularLocation>
        <location evidence="1">Membrane</location>
        <topology evidence="1">Multi-pass membrane protein</topology>
    </subcellularLocation>
</comment>
<comment type="similarity">
    <text evidence="2">Belongs to the peptidase S54 family.</text>
</comment>
<dbReference type="Gene3D" id="1.20.1540.10">
    <property type="entry name" value="Rhomboid-like"/>
    <property type="match status" value="1"/>
</dbReference>
<evidence type="ECO:0000256" key="4">
    <source>
        <dbReference type="ARBA" id="ARBA00022801"/>
    </source>
</evidence>